<reference evidence="3 4" key="1">
    <citation type="journal article" date="2018" name="Nat. Biotechnol.">
        <title>A standardized bacterial taxonomy based on genome phylogeny substantially revises the tree of life.</title>
        <authorList>
            <person name="Parks D.H."/>
            <person name="Chuvochina M."/>
            <person name="Waite D.W."/>
            <person name="Rinke C."/>
            <person name="Skarshewski A."/>
            <person name="Chaumeil P.A."/>
            <person name="Hugenholtz P."/>
        </authorList>
    </citation>
    <scope>NUCLEOTIDE SEQUENCE [LARGE SCALE GENOMIC DNA]</scope>
    <source>
        <strain evidence="3">UBA8844</strain>
    </source>
</reference>
<evidence type="ECO:0000256" key="2">
    <source>
        <dbReference type="SAM" id="SignalP"/>
    </source>
</evidence>
<feature type="chain" id="PRO_5017565829" description="DUF3179 domain-containing protein" evidence="2">
    <location>
        <begin position="23"/>
        <end position="318"/>
    </location>
</feature>
<sequence>MRTWRATLPAALLLTLSSAAFVACDRSRSASPDDSTSTSSSGSAGSDRTEAIVNSGWDTAAGALLVLPTVDGGMVAGSLLRPEATELTVADTVGVGAAMGDRRVELFARSGKIGSALLSVEAAPKTEAGCTAWPVARLAIDGGSVATPWTAAFMAGRVTPVPLDSIEGLAVRDSARLAADLTRLASGLPDDTSQTFRTLPLVVLRAWRTASLDSGFVVATLVRRVNQEDAPKEERLVVVVNTGSADAKTWNVAWHERASGHEEELVVAEPLLAFRTARSSDLHLLFGRDDGIALGAAVLTRVAGTWRVLWESAVAGCD</sequence>
<evidence type="ECO:0000313" key="4">
    <source>
        <dbReference type="Proteomes" id="UP000264071"/>
    </source>
</evidence>
<comment type="caution">
    <text evidence="3">The sequence shown here is derived from an EMBL/GenBank/DDBJ whole genome shotgun (WGS) entry which is preliminary data.</text>
</comment>
<dbReference type="EMBL" id="DPIY01000012">
    <property type="protein sequence ID" value="HCT58912.1"/>
    <property type="molecule type" value="Genomic_DNA"/>
</dbReference>
<gene>
    <name evidence="3" type="ORF">DGD08_17055</name>
</gene>
<dbReference type="PROSITE" id="PS51257">
    <property type="entry name" value="PROKAR_LIPOPROTEIN"/>
    <property type="match status" value="1"/>
</dbReference>
<evidence type="ECO:0008006" key="5">
    <source>
        <dbReference type="Google" id="ProtNLM"/>
    </source>
</evidence>
<evidence type="ECO:0000256" key="1">
    <source>
        <dbReference type="SAM" id="MobiDB-lite"/>
    </source>
</evidence>
<feature type="compositionally biased region" description="Low complexity" evidence="1">
    <location>
        <begin position="29"/>
        <end position="46"/>
    </location>
</feature>
<protein>
    <recommendedName>
        <fullName evidence="5">DUF3179 domain-containing protein</fullName>
    </recommendedName>
</protein>
<dbReference type="Proteomes" id="UP000264071">
    <property type="component" value="Unassembled WGS sequence"/>
</dbReference>
<feature type="signal peptide" evidence="2">
    <location>
        <begin position="1"/>
        <end position="22"/>
    </location>
</feature>
<organism evidence="3 4">
    <name type="scientific">Gemmatimonas aurantiaca</name>
    <dbReference type="NCBI Taxonomy" id="173480"/>
    <lineage>
        <taxon>Bacteria</taxon>
        <taxon>Pseudomonadati</taxon>
        <taxon>Gemmatimonadota</taxon>
        <taxon>Gemmatimonadia</taxon>
        <taxon>Gemmatimonadales</taxon>
        <taxon>Gemmatimonadaceae</taxon>
        <taxon>Gemmatimonas</taxon>
    </lineage>
</organism>
<keyword evidence="2" id="KW-0732">Signal</keyword>
<dbReference type="AlphaFoldDB" id="A0A3D4VDV9"/>
<evidence type="ECO:0000313" key="3">
    <source>
        <dbReference type="EMBL" id="HCT58912.1"/>
    </source>
</evidence>
<name>A0A3D4VDV9_9BACT</name>
<proteinExistence type="predicted"/>
<feature type="region of interest" description="Disordered" evidence="1">
    <location>
        <begin position="27"/>
        <end position="49"/>
    </location>
</feature>
<accession>A0A3D4VDV9</accession>